<sequence length="397" mass="41160">MSQTDEAKDAVRHDTVAHPMSAVFSMTLCVAMLIASEFMPVSLLTPMAEGLGATAGQTGQAVSVSGLFAVAASLLTATVAGRIDRKIVLLVMTTLMLVSLVMVALAPNFAVLMTARALLGITIGGFWSLATAVLMRLVAPAKVPQALAIMYTGQALAAAFAAPIGSYLGGLIGWRGVFWVLVPLVVINLFWQAIALPALPARSRLTFSNLLGVLFRPYFLRALGAIVFTWGSAFTMFTYLRPFLEGVTGVGVTTLSILLLVLGCAGFIGTWLAGRLAGDHVGRLLVAPPLVMGAVTLGLLAFGHSLVLVAVLLAVWGAMNTAVSIIWMAWLSQNVDDAPEAAGSLMVAAIQASILLGALIGGLLLDAFGIGATFAGSIVMALAAILFVGSGRSLLKH</sequence>
<dbReference type="RefSeq" id="WP_246413836.1">
    <property type="nucleotide sequence ID" value="NZ_JACIDZ010000008.1"/>
</dbReference>
<feature type="transmembrane region" description="Helical" evidence="6">
    <location>
        <begin position="252"/>
        <end position="272"/>
    </location>
</feature>
<feature type="domain" description="Major facilitator superfamily (MFS) profile" evidence="7">
    <location>
        <begin position="15"/>
        <end position="397"/>
    </location>
</feature>
<feature type="transmembrane region" description="Helical" evidence="6">
    <location>
        <begin position="146"/>
        <end position="165"/>
    </location>
</feature>
<evidence type="ECO:0000259" key="7">
    <source>
        <dbReference type="PROSITE" id="PS50850"/>
    </source>
</evidence>
<comment type="subcellular location">
    <subcellularLocation>
        <location evidence="1">Cell membrane</location>
        <topology evidence="1">Multi-pass membrane protein</topology>
    </subcellularLocation>
</comment>
<feature type="transmembrane region" description="Helical" evidence="6">
    <location>
        <begin position="367"/>
        <end position="388"/>
    </location>
</feature>
<evidence type="ECO:0000313" key="9">
    <source>
        <dbReference type="Proteomes" id="UP000530571"/>
    </source>
</evidence>
<feature type="transmembrane region" description="Helical" evidence="6">
    <location>
        <begin position="308"/>
        <end position="330"/>
    </location>
</feature>
<dbReference type="Gene3D" id="1.20.1250.20">
    <property type="entry name" value="MFS general substrate transporter like domains"/>
    <property type="match status" value="1"/>
</dbReference>
<dbReference type="InterPro" id="IPR011701">
    <property type="entry name" value="MFS"/>
</dbReference>
<evidence type="ECO:0000313" key="8">
    <source>
        <dbReference type="EMBL" id="MBB4122721.1"/>
    </source>
</evidence>
<feature type="transmembrane region" description="Helical" evidence="6">
    <location>
        <begin position="219"/>
        <end position="240"/>
    </location>
</feature>
<evidence type="ECO:0000256" key="5">
    <source>
        <dbReference type="ARBA" id="ARBA00023136"/>
    </source>
</evidence>
<dbReference type="InterPro" id="IPR050189">
    <property type="entry name" value="MFS_Efflux_Transporters"/>
</dbReference>
<keyword evidence="5 6" id="KW-0472">Membrane</keyword>
<dbReference type="AlphaFoldDB" id="A0A7W6KK13"/>
<evidence type="ECO:0000256" key="4">
    <source>
        <dbReference type="ARBA" id="ARBA00022989"/>
    </source>
</evidence>
<keyword evidence="2" id="KW-1003">Cell membrane</keyword>
<feature type="transmembrane region" description="Helical" evidence="6">
    <location>
        <begin position="21"/>
        <end position="41"/>
    </location>
</feature>
<protein>
    <submittedName>
        <fullName evidence="8">Putative MFS family arabinose efflux permease</fullName>
    </submittedName>
</protein>
<dbReference type="CDD" id="cd17324">
    <property type="entry name" value="MFS_NepI_like"/>
    <property type="match status" value="1"/>
</dbReference>
<evidence type="ECO:0000256" key="3">
    <source>
        <dbReference type="ARBA" id="ARBA00022692"/>
    </source>
</evidence>
<dbReference type="InterPro" id="IPR036259">
    <property type="entry name" value="MFS_trans_sf"/>
</dbReference>
<gene>
    <name evidence="8" type="ORF">GGR30_002655</name>
</gene>
<keyword evidence="3 6" id="KW-0812">Transmembrane</keyword>
<accession>A0A7W6KK13</accession>
<dbReference type="PROSITE" id="PS50850">
    <property type="entry name" value="MFS"/>
    <property type="match status" value="1"/>
</dbReference>
<dbReference type="Pfam" id="PF07690">
    <property type="entry name" value="MFS_1"/>
    <property type="match status" value="1"/>
</dbReference>
<feature type="transmembrane region" description="Helical" evidence="6">
    <location>
        <begin position="177"/>
        <end position="199"/>
    </location>
</feature>
<organism evidence="8 9">
    <name type="scientific">Martelella radicis</name>
    <dbReference type="NCBI Taxonomy" id="1397476"/>
    <lineage>
        <taxon>Bacteria</taxon>
        <taxon>Pseudomonadati</taxon>
        <taxon>Pseudomonadota</taxon>
        <taxon>Alphaproteobacteria</taxon>
        <taxon>Hyphomicrobiales</taxon>
        <taxon>Aurantimonadaceae</taxon>
        <taxon>Martelella</taxon>
    </lineage>
</organism>
<comment type="caution">
    <text evidence="8">The sequence shown here is derived from an EMBL/GenBank/DDBJ whole genome shotgun (WGS) entry which is preliminary data.</text>
</comment>
<feature type="transmembrane region" description="Helical" evidence="6">
    <location>
        <begin position="61"/>
        <end position="80"/>
    </location>
</feature>
<name>A0A7W6KK13_9HYPH</name>
<dbReference type="InterPro" id="IPR020846">
    <property type="entry name" value="MFS_dom"/>
</dbReference>
<dbReference type="SUPFAM" id="SSF103473">
    <property type="entry name" value="MFS general substrate transporter"/>
    <property type="match status" value="1"/>
</dbReference>
<feature type="transmembrane region" description="Helical" evidence="6">
    <location>
        <begin position="342"/>
        <end position="361"/>
    </location>
</feature>
<dbReference type="EMBL" id="JACIDZ010000008">
    <property type="protein sequence ID" value="MBB4122721.1"/>
    <property type="molecule type" value="Genomic_DNA"/>
</dbReference>
<dbReference type="PANTHER" id="PTHR43124:SF5">
    <property type="entry name" value="PURINE RIBONUCLEOSIDE EFFLUX PUMP NEPI"/>
    <property type="match status" value="1"/>
</dbReference>
<evidence type="ECO:0000256" key="6">
    <source>
        <dbReference type="SAM" id="Phobius"/>
    </source>
</evidence>
<dbReference type="GO" id="GO:0005886">
    <property type="term" value="C:plasma membrane"/>
    <property type="evidence" value="ECO:0007669"/>
    <property type="project" value="UniProtKB-SubCell"/>
</dbReference>
<feature type="transmembrane region" description="Helical" evidence="6">
    <location>
        <begin position="117"/>
        <end position="139"/>
    </location>
</feature>
<keyword evidence="9" id="KW-1185">Reference proteome</keyword>
<dbReference type="GO" id="GO:0022857">
    <property type="term" value="F:transmembrane transporter activity"/>
    <property type="evidence" value="ECO:0007669"/>
    <property type="project" value="InterPro"/>
</dbReference>
<evidence type="ECO:0000256" key="1">
    <source>
        <dbReference type="ARBA" id="ARBA00004651"/>
    </source>
</evidence>
<keyword evidence="4 6" id="KW-1133">Transmembrane helix</keyword>
<reference evidence="8 9" key="1">
    <citation type="submission" date="2020-08" db="EMBL/GenBank/DDBJ databases">
        <title>Genomic Encyclopedia of Type Strains, Phase IV (KMG-IV): sequencing the most valuable type-strain genomes for metagenomic binning, comparative biology and taxonomic classification.</title>
        <authorList>
            <person name="Goeker M."/>
        </authorList>
    </citation>
    <scope>NUCLEOTIDE SEQUENCE [LARGE SCALE GENOMIC DNA]</scope>
    <source>
        <strain evidence="8 9">DSM 28101</strain>
    </source>
</reference>
<evidence type="ECO:0000256" key="2">
    <source>
        <dbReference type="ARBA" id="ARBA00022475"/>
    </source>
</evidence>
<dbReference type="Proteomes" id="UP000530571">
    <property type="component" value="Unassembled WGS sequence"/>
</dbReference>
<dbReference type="PANTHER" id="PTHR43124">
    <property type="entry name" value="PURINE EFFLUX PUMP PBUE"/>
    <property type="match status" value="1"/>
</dbReference>
<feature type="transmembrane region" description="Helical" evidence="6">
    <location>
        <begin position="284"/>
        <end position="302"/>
    </location>
</feature>
<feature type="transmembrane region" description="Helical" evidence="6">
    <location>
        <begin position="87"/>
        <end position="111"/>
    </location>
</feature>
<proteinExistence type="predicted"/>